<evidence type="ECO:0000313" key="2">
    <source>
        <dbReference type="EMBL" id="TFK24983.1"/>
    </source>
</evidence>
<name>A0A5C3KYS8_COPMA</name>
<gene>
    <name evidence="2" type="ORF">FA15DRAFT_591550</name>
</gene>
<evidence type="ECO:0000256" key="1">
    <source>
        <dbReference type="SAM" id="MobiDB-lite"/>
    </source>
</evidence>
<organism evidence="2 3">
    <name type="scientific">Coprinopsis marcescibilis</name>
    <name type="common">Agaric fungus</name>
    <name type="synonym">Psathyrella marcescibilis</name>
    <dbReference type="NCBI Taxonomy" id="230819"/>
    <lineage>
        <taxon>Eukaryota</taxon>
        <taxon>Fungi</taxon>
        <taxon>Dikarya</taxon>
        <taxon>Basidiomycota</taxon>
        <taxon>Agaricomycotina</taxon>
        <taxon>Agaricomycetes</taxon>
        <taxon>Agaricomycetidae</taxon>
        <taxon>Agaricales</taxon>
        <taxon>Agaricineae</taxon>
        <taxon>Psathyrellaceae</taxon>
        <taxon>Coprinopsis</taxon>
    </lineage>
</organism>
<protein>
    <submittedName>
        <fullName evidence="2">Uncharacterized protein</fullName>
    </submittedName>
</protein>
<feature type="compositionally biased region" description="Polar residues" evidence="1">
    <location>
        <begin position="12"/>
        <end position="22"/>
    </location>
</feature>
<proteinExistence type="predicted"/>
<dbReference type="AlphaFoldDB" id="A0A5C3KYS8"/>
<evidence type="ECO:0000313" key="3">
    <source>
        <dbReference type="Proteomes" id="UP000307440"/>
    </source>
</evidence>
<feature type="region of interest" description="Disordered" evidence="1">
    <location>
        <begin position="1"/>
        <end position="32"/>
    </location>
</feature>
<dbReference type="OrthoDB" id="3361009at2759"/>
<keyword evidence="3" id="KW-1185">Reference proteome</keyword>
<sequence length="126" mass="13549">MSDFPVDEQARRSANSAGQNRSNDLDLPVESQLEATHAMPPSKVVPIANGNEVETLPQQASTQPGDGSQVNVSNVLPLKYRVVGVSGGLRFTANLMLFQPELKEHGQTILDGGFPSHTSVQERPSK</sequence>
<accession>A0A5C3KYS8</accession>
<dbReference type="EMBL" id="ML210192">
    <property type="protein sequence ID" value="TFK24983.1"/>
    <property type="molecule type" value="Genomic_DNA"/>
</dbReference>
<dbReference type="Proteomes" id="UP000307440">
    <property type="component" value="Unassembled WGS sequence"/>
</dbReference>
<reference evidence="2 3" key="1">
    <citation type="journal article" date="2019" name="Nat. Ecol. Evol.">
        <title>Megaphylogeny resolves global patterns of mushroom evolution.</title>
        <authorList>
            <person name="Varga T."/>
            <person name="Krizsan K."/>
            <person name="Foldi C."/>
            <person name="Dima B."/>
            <person name="Sanchez-Garcia M."/>
            <person name="Sanchez-Ramirez S."/>
            <person name="Szollosi G.J."/>
            <person name="Szarkandi J.G."/>
            <person name="Papp V."/>
            <person name="Albert L."/>
            <person name="Andreopoulos W."/>
            <person name="Angelini C."/>
            <person name="Antonin V."/>
            <person name="Barry K.W."/>
            <person name="Bougher N.L."/>
            <person name="Buchanan P."/>
            <person name="Buyck B."/>
            <person name="Bense V."/>
            <person name="Catcheside P."/>
            <person name="Chovatia M."/>
            <person name="Cooper J."/>
            <person name="Damon W."/>
            <person name="Desjardin D."/>
            <person name="Finy P."/>
            <person name="Geml J."/>
            <person name="Haridas S."/>
            <person name="Hughes K."/>
            <person name="Justo A."/>
            <person name="Karasinski D."/>
            <person name="Kautmanova I."/>
            <person name="Kiss B."/>
            <person name="Kocsube S."/>
            <person name="Kotiranta H."/>
            <person name="LaButti K.M."/>
            <person name="Lechner B.E."/>
            <person name="Liimatainen K."/>
            <person name="Lipzen A."/>
            <person name="Lukacs Z."/>
            <person name="Mihaltcheva S."/>
            <person name="Morgado L.N."/>
            <person name="Niskanen T."/>
            <person name="Noordeloos M.E."/>
            <person name="Ohm R.A."/>
            <person name="Ortiz-Santana B."/>
            <person name="Ovrebo C."/>
            <person name="Racz N."/>
            <person name="Riley R."/>
            <person name="Savchenko A."/>
            <person name="Shiryaev A."/>
            <person name="Soop K."/>
            <person name="Spirin V."/>
            <person name="Szebenyi C."/>
            <person name="Tomsovsky M."/>
            <person name="Tulloss R.E."/>
            <person name="Uehling J."/>
            <person name="Grigoriev I.V."/>
            <person name="Vagvolgyi C."/>
            <person name="Papp T."/>
            <person name="Martin F.M."/>
            <person name="Miettinen O."/>
            <person name="Hibbett D.S."/>
            <person name="Nagy L.G."/>
        </authorList>
    </citation>
    <scope>NUCLEOTIDE SEQUENCE [LARGE SCALE GENOMIC DNA]</scope>
    <source>
        <strain evidence="2 3">CBS 121175</strain>
    </source>
</reference>